<dbReference type="PROSITE" id="PS51671">
    <property type="entry name" value="ACT"/>
    <property type="match status" value="2"/>
</dbReference>
<dbReference type="GO" id="GO:0019877">
    <property type="term" value="P:diaminopimelate biosynthetic process"/>
    <property type="evidence" value="ECO:0007669"/>
    <property type="project" value="UniProtKB-KW"/>
</dbReference>
<dbReference type="PIRSF" id="PIRSF000726">
    <property type="entry name" value="Asp_kin"/>
    <property type="match status" value="1"/>
</dbReference>
<dbReference type="NCBIfam" id="TIGR00656">
    <property type="entry name" value="asp_kin_monofn"/>
    <property type="match status" value="1"/>
</dbReference>
<evidence type="ECO:0000256" key="14">
    <source>
        <dbReference type="ARBA" id="ARBA00023154"/>
    </source>
</evidence>
<evidence type="ECO:0000256" key="1">
    <source>
        <dbReference type="ARBA" id="ARBA00002843"/>
    </source>
</evidence>
<evidence type="ECO:0000313" key="21">
    <source>
        <dbReference type="Proteomes" id="UP000617426"/>
    </source>
</evidence>
<dbReference type="FunFam" id="3.30.2130.10:FF:000002">
    <property type="entry name" value="Aspartokinase"/>
    <property type="match status" value="1"/>
</dbReference>
<evidence type="ECO:0000256" key="3">
    <source>
        <dbReference type="ARBA" id="ARBA00004986"/>
    </source>
</evidence>
<organism evidence="20 21">
    <name type="scientific">Schaalia hyovaginalis</name>
    <dbReference type="NCBI Taxonomy" id="29316"/>
    <lineage>
        <taxon>Bacteria</taxon>
        <taxon>Bacillati</taxon>
        <taxon>Actinomycetota</taxon>
        <taxon>Actinomycetes</taxon>
        <taxon>Actinomycetales</taxon>
        <taxon>Actinomycetaceae</taxon>
        <taxon>Schaalia</taxon>
    </lineage>
</organism>
<dbReference type="Gene3D" id="3.40.1160.10">
    <property type="entry name" value="Acetylglutamate kinase-like"/>
    <property type="match status" value="1"/>
</dbReference>
<evidence type="ECO:0000256" key="16">
    <source>
        <dbReference type="PIRSR" id="PIRSR000726-1"/>
    </source>
</evidence>
<dbReference type="GO" id="GO:0009089">
    <property type="term" value="P:lysine biosynthetic process via diaminopimelate"/>
    <property type="evidence" value="ECO:0007669"/>
    <property type="project" value="InterPro"/>
</dbReference>
<keyword evidence="9 17" id="KW-0808">Transferase</keyword>
<evidence type="ECO:0000256" key="13">
    <source>
        <dbReference type="ARBA" id="ARBA00022915"/>
    </source>
</evidence>
<dbReference type="InterPro" id="IPR001048">
    <property type="entry name" value="Asp/Glu/Uridylate_kinase"/>
</dbReference>
<evidence type="ECO:0000259" key="19">
    <source>
        <dbReference type="PROSITE" id="PS51671"/>
    </source>
</evidence>
<comment type="catalytic activity">
    <reaction evidence="15 17">
        <text>L-aspartate + ATP = 4-phospho-L-aspartate + ADP</text>
        <dbReference type="Rhea" id="RHEA:23776"/>
        <dbReference type="ChEBI" id="CHEBI:29991"/>
        <dbReference type="ChEBI" id="CHEBI:30616"/>
        <dbReference type="ChEBI" id="CHEBI:57535"/>
        <dbReference type="ChEBI" id="CHEBI:456216"/>
        <dbReference type="EC" id="2.7.2.4"/>
    </reaction>
</comment>
<comment type="similarity">
    <text evidence="5 17">Belongs to the aspartokinase family.</text>
</comment>
<keyword evidence="21" id="KW-1185">Reference proteome</keyword>
<feature type="binding site" evidence="16">
    <location>
        <begin position="7"/>
        <end position="10"/>
    </location>
    <ligand>
        <name>ATP</name>
        <dbReference type="ChEBI" id="CHEBI:30616"/>
    </ligand>
</feature>
<proteinExistence type="inferred from homology"/>
<evidence type="ECO:0000256" key="10">
    <source>
        <dbReference type="ARBA" id="ARBA00022741"/>
    </source>
</evidence>
<feature type="domain" description="ACT" evidence="19">
    <location>
        <begin position="365"/>
        <end position="438"/>
    </location>
</feature>
<dbReference type="GO" id="GO:0005829">
    <property type="term" value="C:cytosol"/>
    <property type="evidence" value="ECO:0007669"/>
    <property type="project" value="TreeGrafter"/>
</dbReference>
<dbReference type="PRINTS" id="PR00474">
    <property type="entry name" value="GLU5KINASE"/>
</dbReference>
<dbReference type="CDD" id="cd04936">
    <property type="entry name" value="ACT_AKii-LysC-BS-like_2"/>
    <property type="match status" value="1"/>
</dbReference>
<dbReference type="GeneID" id="85978570"/>
<dbReference type="EC" id="2.7.2.4" evidence="6 17"/>
<evidence type="ECO:0000256" key="11">
    <source>
        <dbReference type="ARBA" id="ARBA00022777"/>
    </source>
</evidence>
<dbReference type="SUPFAM" id="SSF53633">
    <property type="entry name" value="Carbamate kinase-like"/>
    <property type="match status" value="1"/>
</dbReference>
<dbReference type="InterPro" id="IPR005260">
    <property type="entry name" value="Asp_kin_monofn"/>
</dbReference>
<evidence type="ECO:0000256" key="17">
    <source>
        <dbReference type="RuleBase" id="RU003448"/>
    </source>
</evidence>
<dbReference type="InterPro" id="IPR002912">
    <property type="entry name" value="ACT_dom"/>
</dbReference>
<comment type="pathway">
    <text evidence="2 18">Amino-acid biosynthesis; L-lysine biosynthesis via DAP pathway; (S)-tetrahydrodipicolinate from L-aspartate: step 1/4.</text>
</comment>
<evidence type="ECO:0000256" key="12">
    <source>
        <dbReference type="ARBA" id="ARBA00022840"/>
    </source>
</evidence>
<evidence type="ECO:0000313" key="20">
    <source>
        <dbReference type="EMBL" id="MBB6335674.1"/>
    </source>
</evidence>
<keyword evidence="14" id="KW-0457">Lysine biosynthesis</keyword>
<evidence type="ECO:0000256" key="2">
    <source>
        <dbReference type="ARBA" id="ARBA00004766"/>
    </source>
</evidence>
<dbReference type="NCBIfam" id="NF005154">
    <property type="entry name" value="PRK06635.1-2"/>
    <property type="match status" value="1"/>
</dbReference>
<feature type="binding site" evidence="16">
    <location>
        <position position="47"/>
    </location>
    <ligand>
        <name>substrate</name>
    </ligand>
</feature>
<keyword evidence="13" id="KW-0220">Diaminopimelate biosynthesis</keyword>
<dbReference type="RefSeq" id="WP_184454180.1">
    <property type="nucleotide sequence ID" value="NZ_JACHMK010000001.1"/>
</dbReference>
<dbReference type="NCBIfam" id="NF005155">
    <property type="entry name" value="PRK06635.1-4"/>
    <property type="match status" value="1"/>
</dbReference>
<dbReference type="Proteomes" id="UP000617426">
    <property type="component" value="Unassembled WGS sequence"/>
</dbReference>
<dbReference type="InterPro" id="IPR054352">
    <property type="entry name" value="ACT_Aspartokinase"/>
</dbReference>
<dbReference type="Pfam" id="PF00696">
    <property type="entry name" value="AA_kinase"/>
    <property type="match status" value="1"/>
</dbReference>
<feature type="domain" description="ACT" evidence="19">
    <location>
        <begin position="283"/>
        <end position="359"/>
    </location>
</feature>
<feature type="binding site" evidence="16">
    <location>
        <begin position="173"/>
        <end position="174"/>
    </location>
    <ligand>
        <name>ATP</name>
        <dbReference type="ChEBI" id="CHEBI:30616"/>
    </ligand>
</feature>
<gene>
    <name evidence="20" type="ORF">HD592_002239</name>
</gene>
<dbReference type="GO" id="GO:0009090">
    <property type="term" value="P:homoserine biosynthetic process"/>
    <property type="evidence" value="ECO:0007669"/>
    <property type="project" value="TreeGrafter"/>
</dbReference>
<keyword evidence="8 18" id="KW-0028">Amino-acid biosynthesis</keyword>
<reference evidence="20" key="1">
    <citation type="submission" date="2020-08" db="EMBL/GenBank/DDBJ databases">
        <title>Sequencing the genomes of 1000 actinobacteria strains.</title>
        <authorList>
            <person name="Klenk H.-P."/>
        </authorList>
    </citation>
    <scope>NUCLEOTIDE SEQUENCE</scope>
    <source>
        <strain evidence="20">DSM 10695</strain>
    </source>
</reference>
<dbReference type="InterPro" id="IPR036393">
    <property type="entry name" value="AceGlu_kinase-like_sf"/>
</dbReference>
<evidence type="ECO:0000256" key="9">
    <source>
        <dbReference type="ARBA" id="ARBA00022679"/>
    </source>
</evidence>
<dbReference type="InterPro" id="IPR001057">
    <property type="entry name" value="Glu/AcGlu_kinase"/>
</dbReference>
<dbReference type="InterPro" id="IPR001341">
    <property type="entry name" value="Asp_kinase"/>
</dbReference>
<keyword evidence="11 17" id="KW-0418">Kinase</keyword>
<dbReference type="AlphaFoldDB" id="A0A923J0B4"/>
<accession>A0A923J0B4</accession>
<dbReference type="GO" id="GO:0005524">
    <property type="term" value="F:ATP binding"/>
    <property type="evidence" value="ECO:0007669"/>
    <property type="project" value="UniProtKB-KW"/>
</dbReference>
<feature type="binding site" evidence="16">
    <location>
        <position position="184"/>
    </location>
    <ligand>
        <name>ATP</name>
        <dbReference type="ChEBI" id="CHEBI:30616"/>
    </ligand>
</feature>
<dbReference type="GO" id="GO:0004072">
    <property type="term" value="F:aspartate kinase activity"/>
    <property type="evidence" value="ECO:0007669"/>
    <property type="project" value="UniProtKB-EC"/>
</dbReference>
<dbReference type="PANTHER" id="PTHR21499:SF3">
    <property type="entry name" value="ASPARTOKINASE"/>
    <property type="match status" value="1"/>
</dbReference>
<dbReference type="NCBIfam" id="NF005153">
    <property type="entry name" value="PRK06635.1-1"/>
    <property type="match status" value="1"/>
</dbReference>
<dbReference type="FunFam" id="3.40.1160.10:FF:000002">
    <property type="entry name" value="Aspartokinase"/>
    <property type="match status" value="1"/>
</dbReference>
<keyword evidence="12 16" id="KW-0067">ATP-binding</keyword>
<dbReference type="InterPro" id="IPR041740">
    <property type="entry name" value="AKii-LysC-BS"/>
</dbReference>
<name>A0A923J0B4_9ACTO</name>
<evidence type="ECO:0000256" key="8">
    <source>
        <dbReference type="ARBA" id="ARBA00022605"/>
    </source>
</evidence>
<dbReference type="Gene3D" id="3.30.2130.10">
    <property type="entry name" value="VC0802-like"/>
    <property type="match status" value="1"/>
</dbReference>
<dbReference type="NCBIfam" id="TIGR00657">
    <property type="entry name" value="asp_kinases"/>
    <property type="match status" value="1"/>
</dbReference>
<feature type="binding site" evidence="16">
    <location>
        <position position="74"/>
    </location>
    <ligand>
        <name>substrate</name>
    </ligand>
</feature>
<dbReference type="SUPFAM" id="SSF55021">
    <property type="entry name" value="ACT-like"/>
    <property type="match status" value="2"/>
</dbReference>
<comment type="caution">
    <text evidence="20">The sequence shown here is derived from an EMBL/GenBank/DDBJ whole genome shotgun (WGS) entry which is preliminary data.</text>
</comment>
<evidence type="ECO:0000256" key="15">
    <source>
        <dbReference type="ARBA" id="ARBA00047872"/>
    </source>
</evidence>
<dbReference type="EMBL" id="JACHMK010000001">
    <property type="protein sequence ID" value="MBB6335674.1"/>
    <property type="molecule type" value="Genomic_DNA"/>
</dbReference>
<dbReference type="PANTHER" id="PTHR21499">
    <property type="entry name" value="ASPARTATE KINASE"/>
    <property type="match status" value="1"/>
</dbReference>
<evidence type="ECO:0000256" key="18">
    <source>
        <dbReference type="RuleBase" id="RU004249"/>
    </source>
</evidence>
<dbReference type="InterPro" id="IPR045865">
    <property type="entry name" value="ACT-like_dom_sf"/>
</dbReference>
<evidence type="ECO:0000256" key="6">
    <source>
        <dbReference type="ARBA" id="ARBA00013059"/>
    </source>
</evidence>
<keyword evidence="10 16" id="KW-0547">Nucleotide-binding</keyword>
<comment type="pathway">
    <text evidence="3 18">Amino-acid biosynthesis; L-methionine biosynthesis via de novo pathway; L-homoserine from L-aspartate: step 1/3.</text>
</comment>
<comment type="function">
    <text evidence="1">Catalyzes the phosphorylation of the beta-carboxyl group of aspartic acid with ATP to yield 4-phospho-L-aspartate, which is involved in the branched biosynthetic pathway leading to the biosynthesis of amino acids lysine, threonine, isoleucine and methionine.</text>
</comment>
<protein>
    <recommendedName>
        <fullName evidence="7 17">Aspartokinase</fullName>
        <ecNumber evidence="6 17">2.7.2.4</ecNumber>
    </recommendedName>
</protein>
<sequence length="438" mass="46240">MALIVQKYGGSSVADVEAMKRVARRVADTHDAGHQVVVVVSAMGDTTDDLLDTAAQLTAKAPEREMDILLSAGERISMALLAMAVNELGVQAQAYTGAQAGIRTDSHHGRAQIVGMVPERVARAVKEGQVAIVAGFQGVSEDDDVTTLGRGGSDTTAVALAAALGADVCEIYTDVDGLFSADPRIVPKAHRLRTLTQEETLELAAHGAKILHLRAVEFARRYGVPLHVRSSFSEKNGTWISDSPANPELEGLVPSAALVDPKDLTMEKPLISGIAHDRSQDKITVTNLPNNPGVAARVFSICAQVGANIDMIVQNVPVSDPTLANISFTLPEGDAQRTLEALEAARDEIGFDELRYNPNIGKLSLVGAGMRTNPGVSAKLFAALSEAGINIDLISTSEIRISVVTRLDDLDRAVKAVHSAFGLDATETEAVVYGGTGR</sequence>
<dbReference type="Pfam" id="PF22468">
    <property type="entry name" value="ACT_9"/>
    <property type="match status" value="2"/>
</dbReference>
<evidence type="ECO:0000256" key="5">
    <source>
        <dbReference type="ARBA" id="ARBA00010122"/>
    </source>
</evidence>
<evidence type="ECO:0000256" key="7">
    <source>
        <dbReference type="ARBA" id="ARBA00016273"/>
    </source>
</evidence>
<dbReference type="InterPro" id="IPR018042">
    <property type="entry name" value="Aspartate_kinase_CS"/>
</dbReference>
<dbReference type="CDD" id="cd04261">
    <property type="entry name" value="AAK_AKii-LysC-BS"/>
    <property type="match status" value="1"/>
</dbReference>
<evidence type="ECO:0000256" key="4">
    <source>
        <dbReference type="ARBA" id="ARBA00005139"/>
    </source>
</evidence>
<dbReference type="PROSITE" id="PS00324">
    <property type="entry name" value="ASPARTOKINASE"/>
    <property type="match status" value="1"/>
</dbReference>
<dbReference type="CDD" id="cd04913">
    <property type="entry name" value="ACT_AKii-LysC-BS-like_1"/>
    <property type="match status" value="1"/>
</dbReference>
<comment type="pathway">
    <text evidence="4 18">Amino-acid biosynthesis; L-threonine biosynthesis; L-threonine from L-aspartate: step 1/5.</text>
</comment>